<proteinExistence type="predicted"/>
<evidence type="ECO:0000313" key="1">
    <source>
        <dbReference type="EMBL" id="CZT03710.1"/>
    </source>
</evidence>
<dbReference type="EMBL" id="FJUW01000029">
    <property type="protein sequence ID" value="CZT03710.1"/>
    <property type="molecule type" value="Genomic_DNA"/>
</dbReference>
<organism evidence="1 2">
    <name type="scientific">Rhynchosporium graminicola</name>
    <dbReference type="NCBI Taxonomy" id="2792576"/>
    <lineage>
        <taxon>Eukaryota</taxon>
        <taxon>Fungi</taxon>
        <taxon>Dikarya</taxon>
        <taxon>Ascomycota</taxon>
        <taxon>Pezizomycotina</taxon>
        <taxon>Leotiomycetes</taxon>
        <taxon>Helotiales</taxon>
        <taxon>Ploettnerulaceae</taxon>
        <taxon>Rhynchosporium</taxon>
    </lineage>
</organism>
<dbReference type="InParanoid" id="A0A1E1KZP9"/>
<name>A0A1E1KZP9_9HELO</name>
<dbReference type="AlphaFoldDB" id="A0A1E1KZP9"/>
<sequence>MYALQIHCGKIKPSTLFQKLCRLQDTHPEVASEAD</sequence>
<dbReference type="Proteomes" id="UP000178129">
    <property type="component" value="Unassembled WGS sequence"/>
</dbReference>
<evidence type="ECO:0000313" key="2">
    <source>
        <dbReference type="Proteomes" id="UP000178129"/>
    </source>
</evidence>
<keyword evidence="2" id="KW-1185">Reference proteome</keyword>
<accession>A0A1E1KZP9</accession>
<protein>
    <submittedName>
        <fullName evidence="1">Uncharacterized protein</fullName>
    </submittedName>
</protein>
<comment type="caution">
    <text evidence="1">The sequence shown here is derived from an EMBL/GenBank/DDBJ whole genome shotgun (WGS) entry which is preliminary data.</text>
</comment>
<reference evidence="2" key="1">
    <citation type="submission" date="2016-03" db="EMBL/GenBank/DDBJ databases">
        <authorList>
            <person name="Ploux O."/>
        </authorList>
    </citation>
    <scope>NUCLEOTIDE SEQUENCE [LARGE SCALE GENOMIC DNA]</scope>
    <source>
        <strain evidence="2">UK7</strain>
    </source>
</reference>
<gene>
    <name evidence="1" type="ORF">RCO7_14743</name>
</gene>